<keyword evidence="9" id="KW-1185">Reference proteome</keyword>
<dbReference type="SFLD" id="SFLDS00029">
    <property type="entry name" value="Radical_SAM"/>
    <property type="match status" value="1"/>
</dbReference>
<protein>
    <recommendedName>
        <fullName evidence="7">Anaerobic ribonucleoside-triphosphate reductase-activating protein</fullName>
        <ecNumber evidence="7">1.97.1.-</ecNumber>
    </recommendedName>
</protein>
<keyword evidence="5" id="KW-0408">Iron</keyword>
<dbReference type="InterPro" id="IPR058240">
    <property type="entry name" value="rSAM_sf"/>
</dbReference>
<keyword evidence="3" id="KW-0949">S-adenosyl-L-methionine</keyword>
<keyword evidence="7" id="KW-0560">Oxidoreductase</keyword>
<dbReference type="SUPFAM" id="SSF102114">
    <property type="entry name" value="Radical SAM enzymes"/>
    <property type="match status" value="1"/>
</dbReference>
<dbReference type="PANTHER" id="PTHR30352:SF2">
    <property type="entry name" value="ANAEROBIC RIBONUCLEOSIDE-TRIPHOSPHATE REDUCTASE-ACTIVATING PROTEIN"/>
    <property type="match status" value="1"/>
</dbReference>
<keyword evidence="2" id="KW-0004">4Fe-4S</keyword>
<evidence type="ECO:0000256" key="7">
    <source>
        <dbReference type="PIRNR" id="PIRNR000368"/>
    </source>
</evidence>
<dbReference type="Pfam" id="PF13353">
    <property type="entry name" value="Fer4_12"/>
    <property type="match status" value="1"/>
</dbReference>
<dbReference type="GO" id="GO:0043365">
    <property type="term" value="F:[formate-C-acetyltransferase]-activating enzyme activity"/>
    <property type="evidence" value="ECO:0007669"/>
    <property type="project" value="InterPro"/>
</dbReference>
<dbReference type="EC" id="1.97.1.-" evidence="7"/>
<dbReference type="PANTHER" id="PTHR30352">
    <property type="entry name" value="PYRUVATE FORMATE-LYASE-ACTIVATING ENZYME"/>
    <property type="match status" value="1"/>
</dbReference>
<comment type="similarity">
    <text evidence="7">Belongs to the organic radical-activating enzymes family.</text>
</comment>
<dbReference type="GO" id="GO:0004748">
    <property type="term" value="F:ribonucleoside-diphosphate reductase activity, thioredoxin disulfide as acceptor"/>
    <property type="evidence" value="ECO:0007669"/>
    <property type="project" value="TreeGrafter"/>
</dbReference>
<evidence type="ECO:0000256" key="3">
    <source>
        <dbReference type="ARBA" id="ARBA00022691"/>
    </source>
</evidence>
<evidence type="ECO:0000256" key="6">
    <source>
        <dbReference type="ARBA" id="ARBA00023014"/>
    </source>
</evidence>
<evidence type="ECO:0000256" key="2">
    <source>
        <dbReference type="ARBA" id="ARBA00022485"/>
    </source>
</evidence>
<dbReference type="InterPro" id="IPR034457">
    <property type="entry name" value="Organic_radical-activating"/>
</dbReference>
<dbReference type="RefSeq" id="WP_100255231.1">
    <property type="nucleotide sequence ID" value="NZ_CP015819.1"/>
</dbReference>
<dbReference type="Gene3D" id="3.20.20.70">
    <property type="entry name" value="Aldolase class I"/>
    <property type="match status" value="1"/>
</dbReference>
<name>A0A2K8KIK6_9MOLU</name>
<evidence type="ECO:0000256" key="5">
    <source>
        <dbReference type="ARBA" id="ARBA00023004"/>
    </source>
</evidence>
<dbReference type="CDD" id="cd01335">
    <property type="entry name" value="Radical_SAM"/>
    <property type="match status" value="1"/>
</dbReference>
<accession>A0A2K8KIK6</accession>
<keyword evidence="8" id="KW-0575">Peroxidase</keyword>
<reference evidence="8 9" key="1">
    <citation type="submission" date="2017-11" db="EMBL/GenBank/DDBJ databases">
        <title>Complete genome sequence of Spiroplasma clarkii CN-5 (DSM 19994).</title>
        <authorList>
            <person name="Tsai Y.-M."/>
            <person name="Chang A."/>
            <person name="Lo W.-S."/>
            <person name="Kuo C.-H."/>
        </authorList>
    </citation>
    <scope>NUCLEOTIDE SEQUENCE [LARGE SCALE GENOMIC DNA]</scope>
    <source>
        <strain evidence="8 9">CN-5</strain>
    </source>
</reference>
<dbReference type="SFLD" id="SFLDF00299">
    <property type="entry name" value="anaerobic_ribonucleoside-triph"/>
    <property type="match status" value="1"/>
</dbReference>
<dbReference type="GO" id="GO:0004601">
    <property type="term" value="F:peroxidase activity"/>
    <property type="evidence" value="ECO:0007669"/>
    <property type="project" value="UniProtKB-KW"/>
</dbReference>
<dbReference type="EMBL" id="CP024870">
    <property type="protein sequence ID" value="ATX71507.1"/>
    <property type="molecule type" value="Genomic_DNA"/>
</dbReference>
<evidence type="ECO:0000313" key="9">
    <source>
        <dbReference type="Proteomes" id="UP000231179"/>
    </source>
</evidence>
<dbReference type="AlphaFoldDB" id="A0A2K8KIK6"/>
<dbReference type="SFLD" id="SFLDG01063">
    <property type="entry name" value="activating_enzymes__group_1"/>
    <property type="match status" value="1"/>
</dbReference>
<dbReference type="GO" id="GO:0046872">
    <property type="term" value="F:metal ion binding"/>
    <property type="evidence" value="ECO:0007669"/>
    <property type="project" value="UniProtKB-KW"/>
</dbReference>
<dbReference type="InterPro" id="IPR012837">
    <property type="entry name" value="NrdG"/>
</dbReference>
<dbReference type="PIRSF" id="PIRSF000368">
    <property type="entry name" value="NrdG"/>
    <property type="match status" value="1"/>
</dbReference>
<comment type="cofactor">
    <cofactor evidence="1">
        <name>[4Fe-4S] cluster</name>
        <dbReference type="ChEBI" id="CHEBI:49883"/>
    </cofactor>
</comment>
<comment type="function">
    <text evidence="7">Activation of anaerobic ribonucleoside-triphosphate reductase under anaerobic conditions by generation of an organic free radical, using S-adenosylmethionine and reduced flavodoxin as cosubstrates to produce 5'-deoxy-adenosine.</text>
</comment>
<evidence type="ECO:0000313" key="8">
    <source>
        <dbReference type="EMBL" id="ATX71507.1"/>
    </source>
</evidence>
<dbReference type="InterPro" id="IPR013785">
    <property type="entry name" value="Aldolase_TIM"/>
</dbReference>
<evidence type="ECO:0000256" key="1">
    <source>
        <dbReference type="ARBA" id="ARBA00001966"/>
    </source>
</evidence>
<organism evidence="8 9">
    <name type="scientific">Spiroplasma clarkii</name>
    <dbReference type="NCBI Taxonomy" id="2139"/>
    <lineage>
        <taxon>Bacteria</taxon>
        <taxon>Bacillati</taxon>
        <taxon>Mycoplasmatota</taxon>
        <taxon>Mollicutes</taxon>
        <taxon>Entomoplasmatales</taxon>
        <taxon>Spiroplasmataceae</taxon>
        <taxon>Spiroplasma</taxon>
    </lineage>
</organism>
<proteinExistence type="inferred from homology"/>
<dbReference type="SFLD" id="SFLDG01066">
    <property type="entry name" value="organic_radical-activating_enz"/>
    <property type="match status" value="1"/>
</dbReference>
<evidence type="ECO:0000256" key="4">
    <source>
        <dbReference type="ARBA" id="ARBA00022723"/>
    </source>
</evidence>
<sequence>MSNINIAKFLTNSSIEGPGSRFVIWFQGCKLNCRGCSNQEMLPLEKKFFVPTSLILEKILESKEKYDLEGITLLGGEPFLQPTALKEIIDFCHKINLTIICFTGYLYENIYEEYQEILNKIDILIDGPFLIRQLDRTRRLIGSKNQRVLKLTTTYQDNDYFEQPHSEVEVQIYKNRVYINGDGVVFDNEVGEFWFKLD</sequence>
<keyword evidence="6" id="KW-0411">Iron-sulfur</keyword>
<gene>
    <name evidence="8" type="primary">tpx</name>
    <name evidence="8" type="ORF">SCLAR_v1c12070</name>
</gene>
<dbReference type="OrthoDB" id="9782387at2"/>
<keyword evidence="4" id="KW-0479">Metal-binding</keyword>
<dbReference type="GO" id="GO:0051539">
    <property type="term" value="F:4 iron, 4 sulfur cluster binding"/>
    <property type="evidence" value="ECO:0007669"/>
    <property type="project" value="UniProtKB-KW"/>
</dbReference>
<dbReference type="Proteomes" id="UP000231179">
    <property type="component" value="Chromosome"/>
</dbReference>
<dbReference type="InterPro" id="IPR007197">
    <property type="entry name" value="rSAM"/>
</dbReference>